<accession>A0A7T8HH31</accession>
<dbReference type="OrthoDB" id="6374913at2759"/>
<protein>
    <submittedName>
        <fullName evidence="2">Uncharacterized protein</fullName>
    </submittedName>
</protein>
<reference evidence="3" key="1">
    <citation type="submission" date="2021-01" db="EMBL/GenBank/DDBJ databases">
        <title>Caligus Genome Assembly.</title>
        <authorList>
            <person name="Gallardo-Escarate C."/>
        </authorList>
    </citation>
    <scope>NUCLEOTIDE SEQUENCE [LARGE SCALE GENOMIC DNA]</scope>
</reference>
<gene>
    <name evidence="2" type="ORF">FKW44_010783</name>
</gene>
<dbReference type="PANTHER" id="PTHR21579">
    <property type="entry name" value="PROTEIN TINCAR"/>
    <property type="match status" value="1"/>
</dbReference>
<dbReference type="InterPro" id="IPR053291">
    <property type="entry name" value="Ommatidial_diff-associated"/>
</dbReference>
<organism evidence="2 3">
    <name type="scientific">Caligus rogercresseyi</name>
    <name type="common">Sea louse</name>
    <dbReference type="NCBI Taxonomy" id="217165"/>
    <lineage>
        <taxon>Eukaryota</taxon>
        <taxon>Metazoa</taxon>
        <taxon>Ecdysozoa</taxon>
        <taxon>Arthropoda</taxon>
        <taxon>Crustacea</taxon>
        <taxon>Multicrustacea</taxon>
        <taxon>Hexanauplia</taxon>
        <taxon>Copepoda</taxon>
        <taxon>Siphonostomatoida</taxon>
        <taxon>Caligidae</taxon>
        <taxon>Caligus</taxon>
    </lineage>
</organism>
<feature type="non-terminal residue" evidence="2">
    <location>
        <position position="1"/>
    </location>
</feature>
<feature type="transmembrane region" description="Helical" evidence="1">
    <location>
        <begin position="35"/>
        <end position="57"/>
    </location>
</feature>
<keyword evidence="1" id="KW-0472">Membrane</keyword>
<evidence type="ECO:0000313" key="2">
    <source>
        <dbReference type="EMBL" id="QQP49948.1"/>
    </source>
</evidence>
<keyword evidence="1" id="KW-0812">Transmembrane</keyword>
<dbReference type="AlphaFoldDB" id="A0A7T8HH31"/>
<keyword evidence="3" id="KW-1185">Reference proteome</keyword>
<dbReference type="EMBL" id="CP045896">
    <property type="protein sequence ID" value="QQP49948.1"/>
    <property type="molecule type" value="Genomic_DNA"/>
</dbReference>
<evidence type="ECO:0000313" key="3">
    <source>
        <dbReference type="Proteomes" id="UP000595437"/>
    </source>
</evidence>
<name>A0A7T8HH31_CALRO</name>
<sequence>AFISIGGIAIMYKIQILGPQNVLHKYEPFLLNGPICILLYVLGSIILSMSSSVLYMYGTKSSALSSSPNGEAPLLTLVLFPPLLSNVHPHRPVVCNGPLLYDYTLIYKGSLDGTVLYTVIAVISHLFLWILTWLFLTVKQGWRFKLRVTAARSIKLVNDVELDSDAENGPMLIVGYGKHLP</sequence>
<evidence type="ECO:0000256" key="1">
    <source>
        <dbReference type="SAM" id="Phobius"/>
    </source>
</evidence>
<feature type="transmembrane region" description="Helical" evidence="1">
    <location>
        <begin position="115"/>
        <end position="136"/>
    </location>
</feature>
<dbReference type="PANTHER" id="PTHR21579:SF20">
    <property type="entry name" value="PROTEIN TINCAR"/>
    <property type="match status" value="1"/>
</dbReference>
<dbReference type="Proteomes" id="UP000595437">
    <property type="component" value="Chromosome 7"/>
</dbReference>
<keyword evidence="1" id="KW-1133">Transmembrane helix</keyword>
<proteinExistence type="predicted"/>
<feature type="non-terminal residue" evidence="2">
    <location>
        <position position="181"/>
    </location>
</feature>